<keyword evidence="8" id="KW-0547">Nucleotide-binding</keyword>
<dbReference type="Pfam" id="PF23493">
    <property type="entry name" value="CysS_C"/>
    <property type="match status" value="1"/>
</dbReference>
<keyword evidence="6" id="KW-0808">Transferase</keyword>
<dbReference type="EnsemblProtists" id="EOD33507">
    <property type="protein sequence ID" value="EOD33507"/>
    <property type="gene ID" value="EMIHUDRAFT_229650"/>
</dbReference>
<dbReference type="AlphaFoldDB" id="A0A0D3KCM2"/>
<protein>
    <recommendedName>
        <fullName evidence="4">N-acetylgalactosaminide beta-1,3-galactosyltransferase</fullName>
        <ecNumber evidence="4">2.4.1.122</ecNumber>
    </recommendedName>
</protein>
<evidence type="ECO:0000256" key="3">
    <source>
        <dbReference type="ARBA" id="ARBA00006462"/>
    </source>
</evidence>
<dbReference type="InterPro" id="IPR003378">
    <property type="entry name" value="Fringe-like_glycosylTrfase"/>
</dbReference>
<evidence type="ECO:0000256" key="1">
    <source>
        <dbReference type="ARBA" id="ARBA00004606"/>
    </source>
</evidence>
<keyword evidence="9" id="KW-0735">Signal-anchor</keyword>
<evidence type="ECO:0000256" key="11">
    <source>
        <dbReference type="ARBA" id="ARBA00023136"/>
    </source>
</evidence>
<dbReference type="PANTHER" id="PTHR23033">
    <property type="entry name" value="BETA1,3-GALACTOSYLTRANSFERASE"/>
    <property type="match status" value="1"/>
</dbReference>
<dbReference type="Proteomes" id="UP000013827">
    <property type="component" value="Unassembled WGS sequence"/>
</dbReference>
<dbReference type="GeneID" id="17278777"/>
<dbReference type="RefSeq" id="XP_005785936.1">
    <property type="nucleotide sequence ID" value="XM_005785879.1"/>
</dbReference>
<evidence type="ECO:0000256" key="4">
    <source>
        <dbReference type="ARBA" id="ARBA00012557"/>
    </source>
</evidence>
<comment type="similarity">
    <text evidence="3">Belongs to the glycosyltransferase 31 family. Beta3-Gal-T subfamily.</text>
</comment>
<feature type="region of interest" description="Disordered" evidence="12">
    <location>
        <begin position="421"/>
        <end position="441"/>
    </location>
</feature>
<dbReference type="Gene3D" id="2.20.70.10">
    <property type="match status" value="1"/>
</dbReference>
<dbReference type="InterPro" id="IPR026050">
    <property type="entry name" value="C1GALT1/C1GALT1_chp1"/>
</dbReference>
<keyword evidence="15" id="KW-1185">Reference proteome</keyword>
<evidence type="ECO:0000256" key="6">
    <source>
        <dbReference type="ARBA" id="ARBA00022679"/>
    </source>
</evidence>
<evidence type="ECO:0000256" key="9">
    <source>
        <dbReference type="ARBA" id="ARBA00022968"/>
    </source>
</evidence>
<evidence type="ECO:0000256" key="8">
    <source>
        <dbReference type="ARBA" id="ARBA00022741"/>
    </source>
</evidence>
<keyword evidence="5" id="KW-0328">Glycosyltransferase</keyword>
<keyword evidence="7" id="KW-0812">Transmembrane</keyword>
<reference evidence="14" key="2">
    <citation type="submission" date="2024-10" db="UniProtKB">
        <authorList>
            <consortium name="EnsemblProtists"/>
        </authorList>
    </citation>
    <scope>IDENTIFICATION</scope>
</reference>
<dbReference type="EC" id="2.4.1.122" evidence="4"/>
<feature type="compositionally biased region" description="Low complexity" evidence="12">
    <location>
        <begin position="324"/>
        <end position="343"/>
    </location>
</feature>
<dbReference type="Pfam" id="PF02434">
    <property type="entry name" value="Fringe"/>
    <property type="match status" value="1"/>
</dbReference>
<dbReference type="InterPro" id="IPR056411">
    <property type="entry name" value="CysS_C"/>
</dbReference>
<dbReference type="PROSITE" id="PS50020">
    <property type="entry name" value="WW_DOMAIN_2"/>
    <property type="match status" value="1"/>
</dbReference>
<dbReference type="HOGENOM" id="CLU_621795_0_0_1"/>
<sequence length="441" mass="47939">MAQTYGRHVQHLVFFTQEDNNNACRKKLEVLTAQHEHWSHVLWPGKRIWTGKTASIGLWDTIVNVSLQYMQKHPHLRWIARSDADTWWNVQALETFLKTENSSQPLFIGQVYTYDPCCHALDPARYSSSFHDGGKTYVSGGGGGIMSDAFLEALQSCLRVNRVAPAGNEDTWMGKQMRQCQLRPKGSAKMFQHPGADEARLKQALDDKTVIAVHRATGDGKQRQVLGAEGMWKPMRYYEDLIGQGLLEQSPGEPRKSKWVLGEGDVSWTAPAAEAAGAAAASPWVSVVDETSGSTYWWNQDTDERQWTSPHEASADGAPVVQAGPSLGPNPQQQLQPAAAQEGGAARLSSADITAMVEARLAAKQSKDYAAADRLREELSRAGVTVDDRLKSWSAADGRSGILPGGRTGPTVPAAMAAAVDTSGRGLPSPGEILRRNAGNA</sequence>
<feature type="domain" description="WW" evidence="13">
    <location>
        <begin position="278"/>
        <end position="312"/>
    </location>
</feature>
<evidence type="ECO:0000256" key="5">
    <source>
        <dbReference type="ARBA" id="ARBA00022676"/>
    </source>
</evidence>
<dbReference type="GO" id="GO:0004812">
    <property type="term" value="F:aminoacyl-tRNA ligase activity"/>
    <property type="evidence" value="ECO:0007669"/>
    <property type="project" value="InterPro"/>
</dbReference>
<reference evidence="15" key="1">
    <citation type="journal article" date="2013" name="Nature">
        <title>Pan genome of the phytoplankton Emiliania underpins its global distribution.</title>
        <authorList>
            <person name="Read B.A."/>
            <person name="Kegel J."/>
            <person name="Klute M.J."/>
            <person name="Kuo A."/>
            <person name="Lefebvre S.C."/>
            <person name="Maumus F."/>
            <person name="Mayer C."/>
            <person name="Miller J."/>
            <person name="Monier A."/>
            <person name="Salamov A."/>
            <person name="Young J."/>
            <person name="Aguilar M."/>
            <person name="Claverie J.M."/>
            <person name="Frickenhaus S."/>
            <person name="Gonzalez K."/>
            <person name="Herman E.K."/>
            <person name="Lin Y.C."/>
            <person name="Napier J."/>
            <person name="Ogata H."/>
            <person name="Sarno A.F."/>
            <person name="Shmutz J."/>
            <person name="Schroeder D."/>
            <person name="de Vargas C."/>
            <person name="Verret F."/>
            <person name="von Dassow P."/>
            <person name="Valentin K."/>
            <person name="Van de Peer Y."/>
            <person name="Wheeler G."/>
            <person name="Dacks J.B."/>
            <person name="Delwiche C.F."/>
            <person name="Dyhrman S.T."/>
            <person name="Glockner G."/>
            <person name="John U."/>
            <person name="Richards T."/>
            <person name="Worden A.Z."/>
            <person name="Zhang X."/>
            <person name="Grigoriev I.V."/>
            <person name="Allen A.E."/>
            <person name="Bidle K."/>
            <person name="Borodovsky M."/>
            <person name="Bowler C."/>
            <person name="Brownlee C."/>
            <person name="Cock J.M."/>
            <person name="Elias M."/>
            <person name="Gladyshev V.N."/>
            <person name="Groth M."/>
            <person name="Guda C."/>
            <person name="Hadaegh A."/>
            <person name="Iglesias-Rodriguez M.D."/>
            <person name="Jenkins J."/>
            <person name="Jones B.M."/>
            <person name="Lawson T."/>
            <person name="Leese F."/>
            <person name="Lindquist E."/>
            <person name="Lobanov A."/>
            <person name="Lomsadze A."/>
            <person name="Malik S.B."/>
            <person name="Marsh M.E."/>
            <person name="Mackinder L."/>
            <person name="Mock T."/>
            <person name="Mueller-Roeber B."/>
            <person name="Pagarete A."/>
            <person name="Parker M."/>
            <person name="Probert I."/>
            <person name="Quesneville H."/>
            <person name="Raines C."/>
            <person name="Rensing S.A."/>
            <person name="Riano-Pachon D.M."/>
            <person name="Richier S."/>
            <person name="Rokitta S."/>
            <person name="Shiraiwa Y."/>
            <person name="Soanes D.M."/>
            <person name="van der Giezen M."/>
            <person name="Wahlund T.M."/>
            <person name="Williams B."/>
            <person name="Wilson W."/>
            <person name="Wolfe G."/>
            <person name="Wurch L.L."/>
        </authorList>
    </citation>
    <scope>NUCLEOTIDE SEQUENCE</scope>
</reference>
<dbReference type="GO" id="GO:0005524">
    <property type="term" value="F:ATP binding"/>
    <property type="evidence" value="ECO:0007669"/>
    <property type="project" value="InterPro"/>
</dbReference>
<dbReference type="GO" id="GO:0016263">
    <property type="term" value="F:glycoprotein-N-acetylgalactosamine 3-beta-galactosyltransferase activity"/>
    <property type="evidence" value="ECO:0007669"/>
    <property type="project" value="UniProtKB-EC"/>
</dbReference>
<evidence type="ECO:0000313" key="15">
    <source>
        <dbReference type="Proteomes" id="UP000013827"/>
    </source>
</evidence>
<evidence type="ECO:0000313" key="14">
    <source>
        <dbReference type="EnsemblProtists" id="EOD33507"/>
    </source>
</evidence>
<evidence type="ECO:0000259" key="13">
    <source>
        <dbReference type="PROSITE" id="PS50020"/>
    </source>
</evidence>
<dbReference type="InterPro" id="IPR001202">
    <property type="entry name" value="WW_dom"/>
</dbReference>
<dbReference type="SUPFAM" id="SSF47323">
    <property type="entry name" value="Anticodon-binding domain of a subclass of class I aminoacyl-tRNA synthetases"/>
    <property type="match status" value="1"/>
</dbReference>
<dbReference type="KEGG" id="ehx:EMIHUDRAFT_229650"/>
<evidence type="ECO:0000256" key="12">
    <source>
        <dbReference type="SAM" id="MobiDB-lite"/>
    </source>
</evidence>
<keyword evidence="10" id="KW-1133">Transmembrane helix</keyword>
<organism evidence="14 15">
    <name type="scientific">Emiliania huxleyi (strain CCMP1516)</name>
    <dbReference type="NCBI Taxonomy" id="280463"/>
    <lineage>
        <taxon>Eukaryota</taxon>
        <taxon>Haptista</taxon>
        <taxon>Haptophyta</taxon>
        <taxon>Prymnesiophyceae</taxon>
        <taxon>Isochrysidales</taxon>
        <taxon>Noelaerhabdaceae</taxon>
        <taxon>Emiliania</taxon>
    </lineage>
</organism>
<dbReference type="InterPro" id="IPR009080">
    <property type="entry name" value="tRNAsynth_Ia_anticodon-bd"/>
</dbReference>
<dbReference type="Gene3D" id="3.90.550.50">
    <property type="match status" value="1"/>
</dbReference>
<dbReference type="Gene3D" id="1.20.120.1910">
    <property type="entry name" value="Cysteine-tRNA ligase, C-terminal anti-codon recognition domain"/>
    <property type="match status" value="1"/>
</dbReference>
<dbReference type="GO" id="GO:0006418">
    <property type="term" value="P:tRNA aminoacylation for protein translation"/>
    <property type="evidence" value="ECO:0007669"/>
    <property type="project" value="InterPro"/>
</dbReference>
<name>A0A0D3KCM2_EMIH1</name>
<accession>A0A0D3KCM2</accession>
<comment type="pathway">
    <text evidence="2">Protein modification; protein glycosylation.</text>
</comment>
<evidence type="ECO:0000256" key="2">
    <source>
        <dbReference type="ARBA" id="ARBA00004922"/>
    </source>
</evidence>
<evidence type="ECO:0000256" key="7">
    <source>
        <dbReference type="ARBA" id="ARBA00022692"/>
    </source>
</evidence>
<keyword evidence="11" id="KW-0472">Membrane</keyword>
<feature type="region of interest" description="Disordered" evidence="12">
    <location>
        <begin position="303"/>
        <end position="343"/>
    </location>
</feature>
<proteinExistence type="inferred from homology"/>
<comment type="subcellular location">
    <subcellularLocation>
        <location evidence="1">Membrane</location>
        <topology evidence="1">Single-pass type II membrane protein</topology>
    </subcellularLocation>
</comment>
<dbReference type="PaxDb" id="2903-EOD33507"/>
<evidence type="ECO:0000256" key="10">
    <source>
        <dbReference type="ARBA" id="ARBA00022989"/>
    </source>
</evidence>
<dbReference type="GO" id="GO:0016020">
    <property type="term" value="C:membrane"/>
    <property type="evidence" value="ECO:0007669"/>
    <property type="project" value="UniProtKB-SubCell"/>
</dbReference>